<protein>
    <submittedName>
        <fullName evidence="1">Uncharacterized protein</fullName>
    </submittedName>
</protein>
<organism evidence="1 2">
    <name type="scientific">Araneus ventricosus</name>
    <name type="common">Orbweaver spider</name>
    <name type="synonym">Epeira ventricosa</name>
    <dbReference type="NCBI Taxonomy" id="182803"/>
    <lineage>
        <taxon>Eukaryota</taxon>
        <taxon>Metazoa</taxon>
        <taxon>Ecdysozoa</taxon>
        <taxon>Arthropoda</taxon>
        <taxon>Chelicerata</taxon>
        <taxon>Arachnida</taxon>
        <taxon>Araneae</taxon>
        <taxon>Araneomorphae</taxon>
        <taxon>Entelegynae</taxon>
        <taxon>Araneoidea</taxon>
        <taxon>Araneidae</taxon>
        <taxon>Araneus</taxon>
    </lineage>
</organism>
<proteinExistence type="predicted"/>
<dbReference type="EMBL" id="BGPR01046183">
    <property type="protein sequence ID" value="GBO23138.1"/>
    <property type="molecule type" value="Genomic_DNA"/>
</dbReference>
<comment type="caution">
    <text evidence="1">The sequence shown here is derived from an EMBL/GenBank/DDBJ whole genome shotgun (WGS) entry which is preliminary data.</text>
</comment>
<gene>
    <name evidence="1" type="ORF">AVEN_239398_1</name>
</gene>
<reference evidence="1 2" key="1">
    <citation type="journal article" date="2019" name="Sci. Rep.">
        <title>Orb-weaving spider Araneus ventricosus genome elucidates the spidroin gene catalogue.</title>
        <authorList>
            <person name="Kono N."/>
            <person name="Nakamura H."/>
            <person name="Ohtoshi R."/>
            <person name="Moran D.A.P."/>
            <person name="Shinohara A."/>
            <person name="Yoshida Y."/>
            <person name="Fujiwara M."/>
            <person name="Mori M."/>
            <person name="Tomita M."/>
            <person name="Arakawa K."/>
        </authorList>
    </citation>
    <scope>NUCLEOTIDE SEQUENCE [LARGE SCALE GENOMIC DNA]</scope>
</reference>
<dbReference type="AlphaFoldDB" id="A0A4Y2VF68"/>
<name>A0A4Y2VF68_ARAVE</name>
<dbReference type="Proteomes" id="UP000499080">
    <property type="component" value="Unassembled WGS sequence"/>
</dbReference>
<accession>A0A4Y2VF68</accession>
<feature type="non-terminal residue" evidence="1">
    <location>
        <position position="1"/>
    </location>
</feature>
<evidence type="ECO:0000313" key="1">
    <source>
        <dbReference type="EMBL" id="GBO23138.1"/>
    </source>
</evidence>
<evidence type="ECO:0000313" key="2">
    <source>
        <dbReference type="Proteomes" id="UP000499080"/>
    </source>
</evidence>
<sequence>PTKRIIPMRRMSYQFDESAKAWEEANEKHYKNDVYKIKKGAYYEINGE</sequence>
<keyword evidence="2" id="KW-1185">Reference proteome</keyword>